<evidence type="ECO:0000256" key="1">
    <source>
        <dbReference type="ARBA" id="ARBA00022729"/>
    </source>
</evidence>
<evidence type="ECO:0008006" key="3">
    <source>
        <dbReference type="Google" id="ProtNLM"/>
    </source>
</evidence>
<dbReference type="InterPro" id="IPR013517">
    <property type="entry name" value="FG-GAP"/>
</dbReference>
<keyword evidence="1" id="KW-0732">Signal</keyword>
<dbReference type="Pfam" id="PF13517">
    <property type="entry name" value="FG-GAP_3"/>
    <property type="match status" value="2"/>
</dbReference>
<dbReference type="Gene3D" id="2.130.10.130">
    <property type="entry name" value="Integrin alpha, N-terminal"/>
    <property type="match status" value="1"/>
</dbReference>
<evidence type="ECO:0000313" key="2">
    <source>
        <dbReference type="EMBL" id="SVC95320.1"/>
    </source>
</evidence>
<gene>
    <name evidence="2" type="ORF">METZ01_LOCUS348174</name>
</gene>
<feature type="non-terminal residue" evidence="2">
    <location>
        <position position="1"/>
    </location>
</feature>
<protein>
    <recommendedName>
        <fullName evidence="3">VCBS repeat-containing protein</fullName>
    </recommendedName>
</protein>
<name>A0A382RD91_9ZZZZ</name>
<dbReference type="SUPFAM" id="SSF69318">
    <property type="entry name" value="Integrin alpha N-terminal domain"/>
    <property type="match status" value="1"/>
</dbReference>
<dbReference type="EMBL" id="UINC01120687">
    <property type="protein sequence ID" value="SVC95320.1"/>
    <property type="molecule type" value="Genomic_DNA"/>
</dbReference>
<organism evidence="2">
    <name type="scientific">marine metagenome</name>
    <dbReference type="NCBI Taxonomy" id="408172"/>
    <lineage>
        <taxon>unclassified sequences</taxon>
        <taxon>metagenomes</taxon>
        <taxon>ecological metagenomes</taxon>
    </lineage>
</organism>
<reference evidence="2" key="1">
    <citation type="submission" date="2018-05" db="EMBL/GenBank/DDBJ databases">
        <authorList>
            <person name="Lanie J.A."/>
            <person name="Ng W.-L."/>
            <person name="Kazmierczak K.M."/>
            <person name="Andrzejewski T.M."/>
            <person name="Davidsen T.M."/>
            <person name="Wayne K.J."/>
            <person name="Tettelin H."/>
            <person name="Glass J.I."/>
            <person name="Rusch D."/>
            <person name="Podicherti R."/>
            <person name="Tsui H.-C.T."/>
            <person name="Winkler M.E."/>
        </authorList>
    </citation>
    <scope>NUCLEOTIDE SEQUENCE</scope>
</reference>
<dbReference type="InterPro" id="IPR028994">
    <property type="entry name" value="Integrin_alpha_N"/>
</dbReference>
<dbReference type="PANTHER" id="PTHR44103:SF1">
    <property type="entry name" value="PROPROTEIN CONVERTASE P"/>
    <property type="match status" value="1"/>
</dbReference>
<accession>A0A382RD91</accession>
<sequence length="313" mass="33851">GSSEAGVSDAILYYVNDGSPSDGGWSTKTIVSGDSNADGATRVKAGDIDNDGDLDIVANFMMVSKITWFENDGSPNSGSWTGHDLFDDDQYRYSSDIEVIDIDGDGDLDVVEAAQDGNKIWWFENDGTPETDDDDDYWDSTKIRGSFGAAYDVAAADIDNDGDMDVVGAAYTGDLVSWFENDGSPSGANWDKHDIGTPNGPSALVTIDFDYDGDIDVLCVGHLADKIKLYTNDGTPDAGWSGTNIATSVDQPEDIFVIDLDFDGYLDVVAAIYKDDEINWYDTAAIPEFSNIMMPIASSLAIVGFNYRKRQTL</sequence>
<dbReference type="AlphaFoldDB" id="A0A382RD91"/>
<dbReference type="PANTHER" id="PTHR44103">
    <property type="entry name" value="PROPROTEIN CONVERTASE P"/>
    <property type="match status" value="1"/>
</dbReference>
<proteinExistence type="predicted"/>